<evidence type="ECO:0000313" key="2">
    <source>
        <dbReference type="Proteomes" id="UP000815677"/>
    </source>
</evidence>
<proteinExistence type="predicted"/>
<accession>A0ABQ0KZD9</accession>
<sequence>MSVCLNRVRVALGRAVPAMLVRHSQTSPSPLLTGTSRDRAEIRRPMVPLHTGHARRVLARVALYPDHRPPLALDSLARAKPWYAHFSMFHRRQTREVADVVVVPVDPELGYAEIADGHTACAAVVGAVEMAPGLVRRGERRRLAAELEWAGCAGTEQARQDGEFYGIGLALTLPGLRRSLGVDASPGLVQRVRVGSWWWATTGLTHTLASFGSKTRRGGLGRNGMGDDIWKIERLQSDARTSNPGALESRNS</sequence>
<gene>
    <name evidence="1" type="ORF">MCHLO_01904</name>
</gene>
<organism evidence="1 2">
    <name type="scientific">Mycena chlorophos</name>
    <name type="common">Agaric fungus</name>
    <name type="synonym">Agaricus chlorophos</name>
    <dbReference type="NCBI Taxonomy" id="658473"/>
    <lineage>
        <taxon>Eukaryota</taxon>
        <taxon>Fungi</taxon>
        <taxon>Dikarya</taxon>
        <taxon>Basidiomycota</taxon>
        <taxon>Agaricomycotina</taxon>
        <taxon>Agaricomycetes</taxon>
        <taxon>Agaricomycetidae</taxon>
        <taxon>Agaricales</taxon>
        <taxon>Marasmiineae</taxon>
        <taxon>Mycenaceae</taxon>
        <taxon>Mycena</taxon>
    </lineage>
</organism>
<dbReference type="Proteomes" id="UP000815677">
    <property type="component" value="Unassembled WGS sequence"/>
</dbReference>
<dbReference type="EMBL" id="DF839636">
    <property type="protein sequence ID" value="GAT44266.1"/>
    <property type="molecule type" value="Genomic_DNA"/>
</dbReference>
<reference evidence="1" key="1">
    <citation type="submission" date="2014-09" db="EMBL/GenBank/DDBJ databases">
        <title>Genome sequence of the luminous mushroom Mycena chlorophos for searching fungal bioluminescence genes.</title>
        <authorList>
            <person name="Tanaka Y."/>
            <person name="Kasuga D."/>
            <person name="Oba Y."/>
            <person name="Hase S."/>
            <person name="Sato K."/>
            <person name="Oba Y."/>
            <person name="Sakakibara Y."/>
        </authorList>
    </citation>
    <scope>NUCLEOTIDE SEQUENCE</scope>
</reference>
<evidence type="ECO:0000313" key="1">
    <source>
        <dbReference type="EMBL" id="GAT44266.1"/>
    </source>
</evidence>
<keyword evidence="2" id="KW-1185">Reference proteome</keyword>
<name>A0ABQ0KZD9_MYCCL</name>
<protein>
    <submittedName>
        <fullName evidence="1">Uncharacterized protein</fullName>
    </submittedName>
</protein>